<dbReference type="GO" id="GO:0004180">
    <property type="term" value="F:carboxypeptidase activity"/>
    <property type="evidence" value="ECO:0007669"/>
    <property type="project" value="UniProtKB-KW"/>
</dbReference>
<accession>A0A1G7LZI6</accession>
<keyword evidence="3" id="KW-0645">Protease</keyword>
<evidence type="ECO:0000256" key="3">
    <source>
        <dbReference type="ARBA" id="ARBA00022670"/>
    </source>
</evidence>
<dbReference type="GO" id="GO:0006508">
    <property type="term" value="P:proteolysis"/>
    <property type="evidence" value="ECO:0007669"/>
    <property type="project" value="UniProtKB-KW"/>
</dbReference>
<evidence type="ECO:0000259" key="7">
    <source>
        <dbReference type="Pfam" id="PF02016"/>
    </source>
</evidence>
<dbReference type="Gene3D" id="3.50.30.60">
    <property type="entry name" value="LD-carboxypeptidase A C-terminal domain-like"/>
    <property type="match status" value="1"/>
</dbReference>
<dbReference type="GO" id="GO:0008236">
    <property type="term" value="F:serine-type peptidase activity"/>
    <property type="evidence" value="ECO:0007669"/>
    <property type="project" value="UniProtKB-KW"/>
</dbReference>
<keyword evidence="2 9" id="KW-0121">Carboxypeptidase</keyword>
<gene>
    <name evidence="9" type="ORF">SAMN05444167_2660</name>
</gene>
<feature type="active site" description="Nucleophile" evidence="6">
    <location>
        <position position="110"/>
    </location>
</feature>
<dbReference type="CDD" id="cd07025">
    <property type="entry name" value="Peptidase_S66"/>
    <property type="match status" value="1"/>
</dbReference>
<dbReference type="RefSeq" id="WP_083345565.1">
    <property type="nucleotide sequence ID" value="NZ_LT629690.1"/>
</dbReference>
<feature type="domain" description="LD-carboxypeptidase C-terminal" evidence="8">
    <location>
        <begin position="180"/>
        <end position="298"/>
    </location>
</feature>
<dbReference type="InterPro" id="IPR040449">
    <property type="entry name" value="Peptidase_S66_N"/>
</dbReference>
<dbReference type="PANTHER" id="PTHR30237">
    <property type="entry name" value="MURAMOYLTETRAPEPTIDE CARBOXYPEPTIDASE"/>
    <property type="match status" value="1"/>
</dbReference>
<evidence type="ECO:0000256" key="1">
    <source>
        <dbReference type="ARBA" id="ARBA00010233"/>
    </source>
</evidence>
<sequence>MIRPARLKPGARVAIVSPASTPKEPLVRLGMERFASLRYEPVLFPSALASGPLYYAGDVASRVKDLHDAFSDPSIEAIICTRGGWGTAELLPHLDADLVKANPKPFIGFSDHTTLHLWFAQTCGLHTFYGPMISPDFARGDVLADGVDLHSWRHALEQTQPWSLTEREGMRVLRSGDAVEGTLYGGCLALLTESLGTPWAMQMPEGDIILFVEEVGTHPYQWDRMMLHLQYAGLLDRVKGIVFGDMSQCAADAEEAALIEKALLHNLRNWNGPIAIGLQCGHVNAPNVTLPLGVKVRLTCADAAKLQILESAVE</sequence>
<dbReference type="Gene3D" id="3.40.50.10740">
    <property type="entry name" value="Class I glutamine amidotransferase-like"/>
    <property type="match status" value="1"/>
</dbReference>
<protein>
    <submittedName>
        <fullName evidence="9">Muramoyltetrapeptide carboxypeptidase</fullName>
    </submittedName>
</protein>
<dbReference type="InterPro" id="IPR040921">
    <property type="entry name" value="Peptidase_S66C"/>
</dbReference>
<organism evidence="9 10">
    <name type="scientific">Terriglobus roseus</name>
    <dbReference type="NCBI Taxonomy" id="392734"/>
    <lineage>
        <taxon>Bacteria</taxon>
        <taxon>Pseudomonadati</taxon>
        <taxon>Acidobacteriota</taxon>
        <taxon>Terriglobia</taxon>
        <taxon>Terriglobales</taxon>
        <taxon>Acidobacteriaceae</taxon>
        <taxon>Terriglobus</taxon>
    </lineage>
</organism>
<dbReference type="Pfam" id="PF02016">
    <property type="entry name" value="Peptidase_S66"/>
    <property type="match status" value="1"/>
</dbReference>
<evidence type="ECO:0000313" key="10">
    <source>
        <dbReference type="Proteomes" id="UP000182427"/>
    </source>
</evidence>
<feature type="active site" description="Charge relay system" evidence="6">
    <location>
        <position position="213"/>
    </location>
</feature>
<dbReference type="SUPFAM" id="SSF52317">
    <property type="entry name" value="Class I glutamine amidotransferase-like"/>
    <property type="match status" value="1"/>
</dbReference>
<keyword evidence="10" id="KW-1185">Reference proteome</keyword>
<feature type="domain" description="LD-carboxypeptidase N-terminal" evidence="7">
    <location>
        <begin position="13"/>
        <end position="130"/>
    </location>
</feature>
<name>A0A1G7LZI6_9BACT</name>
<evidence type="ECO:0000259" key="8">
    <source>
        <dbReference type="Pfam" id="PF17676"/>
    </source>
</evidence>
<dbReference type="OrthoDB" id="9807329at2"/>
<dbReference type="Pfam" id="PF17676">
    <property type="entry name" value="Peptidase_S66C"/>
    <property type="match status" value="1"/>
</dbReference>
<dbReference type="Proteomes" id="UP000182427">
    <property type="component" value="Chromosome I"/>
</dbReference>
<dbReference type="PIRSF" id="PIRSF028757">
    <property type="entry name" value="LD-carboxypeptidase"/>
    <property type="match status" value="1"/>
</dbReference>
<feature type="active site" description="Charge relay system" evidence="6">
    <location>
        <position position="282"/>
    </location>
</feature>
<reference evidence="10" key="1">
    <citation type="submission" date="2016-10" db="EMBL/GenBank/DDBJ databases">
        <authorList>
            <person name="Varghese N."/>
            <person name="Submissions S."/>
        </authorList>
    </citation>
    <scope>NUCLEOTIDE SEQUENCE [LARGE SCALE GENOMIC DNA]</scope>
    <source>
        <strain evidence="10">GAS232</strain>
    </source>
</reference>
<dbReference type="InterPro" id="IPR029062">
    <property type="entry name" value="Class_I_gatase-like"/>
</dbReference>
<dbReference type="PANTHER" id="PTHR30237:SF2">
    <property type="entry name" value="MUREIN TETRAPEPTIDE CARBOXYPEPTIDASE"/>
    <property type="match status" value="1"/>
</dbReference>
<evidence type="ECO:0000313" key="9">
    <source>
        <dbReference type="EMBL" id="SDF54853.1"/>
    </source>
</evidence>
<dbReference type="InterPro" id="IPR027478">
    <property type="entry name" value="LdcA_N"/>
</dbReference>
<dbReference type="EMBL" id="LT629690">
    <property type="protein sequence ID" value="SDF54853.1"/>
    <property type="molecule type" value="Genomic_DNA"/>
</dbReference>
<evidence type="ECO:0000256" key="5">
    <source>
        <dbReference type="ARBA" id="ARBA00022825"/>
    </source>
</evidence>
<keyword evidence="5" id="KW-0720">Serine protease</keyword>
<dbReference type="InterPro" id="IPR003507">
    <property type="entry name" value="S66_fam"/>
</dbReference>
<evidence type="ECO:0000256" key="6">
    <source>
        <dbReference type="PIRSR" id="PIRSR028757-1"/>
    </source>
</evidence>
<dbReference type="AlphaFoldDB" id="A0A1G7LZI6"/>
<comment type="similarity">
    <text evidence="1">Belongs to the peptidase S66 family.</text>
</comment>
<evidence type="ECO:0000256" key="2">
    <source>
        <dbReference type="ARBA" id="ARBA00022645"/>
    </source>
</evidence>
<evidence type="ECO:0000256" key="4">
    <source>
        <dbReference type="ARBA" id="ARBA00022801"/>
    </source>
</evidence>
<dbReference type="SUPFAM" id="SSF141986">
    <property type="entry name" value="LD-carboxypeptidase A C-terminal domain-like"/>
    <property type="match status" value="1"/>
</dbReference>
<keyword evidence="4" id="KW-0378">Hydrolase</keyword>
<proteinExistence type="inferred from homology"/>
<dbReference type="InterPro" id="IPR027461">
    <property type="entry name" value="Carboxypeptidase_A_C_sf"/>
</dbReference>